<evidence type="ECO:0000313" key="3">
    <source>
        <dbReference type="Proteomes" id="UP001519308"/>
    </source>
</evidence>
<keyword evidence="1" id="KW-1133">Transmembrane helix</keyword>
<protein>
    <submittedName>
        <fullName evidence="2">FlaA1/EpsC-like NDP-sugar epimerase</fullName>
    </submittedName>
</protein>
<dbReference type="EMBL" id="JAGGLL010000027">
    <property type="protein sequence ID" value="MBP2023364.1"/>
    <property type="molecule type" value="Genomic_DNA"/>
</dbReference>
<reference evidence="2 3" key="1">
    <citation type="submission" date="2021-03" db="EMBL/GenBank/DDBJ databases">
        <title>Genomic Encyclopedia of Type Strains, Phase IV (KMG-IV): sequencing the most valuable type-strain genomes for metagenomic binning, comparative biology and taxonomic classification.</title>
        <authorList>
            <person name="Goeker M."/>
        </authorList>
    </citation>
    <scope>NUCLEOTIDE SEQUENCE [LARGE SCALE GENOMIC DNA]</scope>
    <source>
        <strain evidence="2 3">DSM 28650</strain>
    </source>
</reference>
<accession>A0ABS4K6F8</accession>
<comment type="caution">
    <text evidence="2">The sequence shown here is derived from an EMBL/GenBank/DDBJ whole genome shotgun (WGS) entry which is preliminary data.</text>
</comment>
<feature type="transmembrane region" description="Helical" evidence="1">
    <location>
        <begin position="87"/>
        <end position="107"/>
    </location>
</feature>
<feature type="transmembrane region" description="Helical" evidence="1">
    <location>
        <begin position="12"/>
        <end position="32"/>
    </location>
</feature>
<keyword evidence="1" id="KW-0472">Membrane</keyword>
<evidence type="ECO:0000313" key="2">
    <source>
        <dbReference type="EMBL" id="MBP2023364.1"/>
    </source>
</evidence>
<proteinExistence type="predicted"/>
<name>A0ABS4K6F8_9CLOT</name>
<feature type="transmembrane region" description="Helical" evidence="1">
    <location>
        <begin position="52"/>
        <end position="75"/>
    </location>
</feature>
<keyword evidence="3" id="KW-1185">Reference proteome</keyword>
<dbReference type="RefSeq" id="WP_021281151.1">
    <property type="nucleotide sequence ID" value="NZ_JAGGLL010000027.1"/>
</dbReference>
<organism evidence="2 3">
    <name type="scientific">Clostridium punense</name>
    <dbReference type="NCBI Taxonomy" id="1054297"/>
    <lineage>
        <taxon>Bacteria</taxon>
        <taxon>Bacillati</taxon>
        <taxon>Bacillota</taxon>
        <taxon>Clostridia</taxon>
        <taxon>Eubacteriales</taxon>
        <taxon>Clostridiaceae</taxon>
        <taxon>Clostridium</taxon>
    </lineage>
</organism>
<keyword evidence="1" id="KW-0812">Transmembrane</keyword>
<gene>
    <name evidence="2" type="ORF">J2Z44_003201</name>
</gene>
<dbReference type="Proteomes" id="UP001519308">
    <property type="component" value="Unassembled WGS sequence"/>
</dbReference>
<sequence>MGFIEFNLKKCIKVNVVTSLILIVISLPIYFLVNLMETTKRREFSNGEVCHISPNLLVGALIVFLLFILILVYLARIPKKINLYKNFWRNFKYYIGVILCNIFLGWYMQKSAIGFETSVAYFFISSATIFISLLDRHMLIKEKHKDKVSS</sequence>
<feature type="transmembrane region" description="Helical" evidence="1">
    <location>
        <begin position="113"/>
        <end position="134"/>
    </location>
</feature>
<evidence type="ECO:0000256" key="1">
    <source>
        <dbReference type="SAM" id="Phobius"/>
    </source>
</evidence>